<feature type="chain" id="PRO_5036370964" description="Lipoprotein" evidence="1">
    <location>
        <begin position="19"/>
        <end position="189"/>
    </location>
</feature>
<sequence>MKKIPFFIIILFSIIGCANSVQNVYVSTSSPLFITDKLSEKKVNIQTRNSEGNLTDIIKFELVKNGYEISDLNNSNIHIKANINYFRKNSSVKPNSNFFIGSNFGMGRHFMSRGIGFSYLHSFDDDYFDTEYFYDSQVSLFINIKNGSSYQTNLNIQSEKSPINFDRDRTILNFNENIAKKIAEILNGY</sequence>
<evidence type="ECO:0000313" key="3">
    <source>
        <dbReference type="EMBL" id="EAK0453025.1"/>
    </source>
</evidence>
<reference evidence="3 5" key="1">
    <citation type="submission" date="2018-05" db="EMBL/GenBank/DDBJ databases">
        <authorList>
            <consortium name="PulseNet: The National Subtyping Network for Foodborne Disease Surveillance"/>
            <person name="Tarr C.L."/>
            <person name="Trees E."/>
            <person name="Katz L.S."/>
            <person name="Carleton-Romer H.A."/>
            <person name="Stroika S."/>
            <person name="Kucerova Z."/>
            <person name="Roache K.F."/>
            <person name="Sabol A.L."/>
            <person name="Besser J."/>
            <person name="Gerner-Smidt P."/>
        </authorList>
    </citation>
    <scope>NUCLEOTIDE SEQUENCE</scope>
    <source>
        <strain evidence="3">2014D-0197</strain>
        <strain evidence="2 5">2016D-0221</strain>
        <strain evidence="4">D4313</strain>
    </source>
</reference>
<evidence type="ECO:0008006" key="6">
    <source>
        <dbReference type="Google" id="ProtNLM"/>
    </source>
</evidence>
<evidence type="ECO:0000313" key="2">
    <source>
        <dbReference type="EMBL" id="EAI5407498.1"/>
    </source>
</evidence>
<evidence type="ECO:0000313" key="4">
    <source>
        <dbReference type="EMBL" id="EAK0468511.1"/>
    </source>
</evidence>
<gene>
    <name evidence="3" type="ORF">AAH17_05070</name>
    <name evidence="4" type="ORF">AAH24_03885</name>
    <name evidence="2" type="ORF">BVH53_02080</name>
</gene>
<dbReference type="Proteomes" id="UP000557842">
    <property type="component" value="Unassembled WGS sequence"/>
</dbReference>
<dbReference type="GeneID" id="61064201"/>
<evidence type="ECO:0000256" key="1">
    <source>
        <dbReference type="SAM" id="SignalP"/>
    </source>
</evidence>
<dbReference type="EMBL" id="AACCXM010000002">
    <property type="protein sequence ID" value="EAK0468511.1"/>
    <property type="molecule type" value="Genomic_DNA"/>
</dbReference>
<organism evidence="3">
    <name type="scientific">Campylobacter fetus</name>
    <dbReference type="NCBI Taxonomy" id="196"/>
    <lineage>
        <taxon>Bacteria</taxon>
        <taxon>Pseudomonadati</taxon>
        <taxon>Campylobacterota</taxon>
        <taxon>Epsilonproteobacteria</taxon>
        <taxon>Campylobacterales</taxon>
        <taxon>Campylobacteraceae</taxon>
        <taxon>Campylobacter</taxon>
    </lineage>
</organism>
<dbReference type="OMA" id="PIFITMK"/>
<proteinExistence type="predicted"/>
<name>A0A5L8JP94_CAMFE</name>
<accession>A0A5L8JP94</accession>
<dbReference type="PROSITE" id="PS51257">
    <property type="entry name" value="PROKAR_LIPOPROTEIN"/>
    <property type="match status" value="1"/>
</dbReference>
<dbReference type="AlphaFoldDB" id="A0A5L8JP94"/>
<dbReference type="EMBL" id="AABQDW010000002">
    <property type="protein sequence ID" value="EAI5407498.1"/>
    <property type="molecule type" value="Genomic_DNA"/>
</dbReference>
<evidence type="ECO:0000313" key="5">
    <source>
        <dbReference type="Proteomes" id="UP000557842"/>
    </source>
</evidence>
<keyword evidence="1" id="KW-0732">Signal</keyword>
<comment type="caution">
    <text evidence="3">The sequence shown here is derived from an EMBL/GenBank/DDBJ whole genome shotgun (WGS) entry which is preliminary data.</text>
</comment>
<feature type="signal peptide" evidence="1">
    <location>
        <begin position="1"/>
        <end position="18"/>
    </location>
</feature>
<dbReference type="RefSeq" id="WP_002848509.1">
    <property type="nucleotide sequence ID" value="NZ_AABUZP020000024.1"/>
</dbReference>
<protein>
    <recommendedName>
        <fullName evidence="6">Lipoprotein</fullName>
    </recommendedName>
</protein>
<dbReference type="EMBL" id="AACCXK010000007">
    <property type="protein sequence ID" value="EAK0453025.1"/>
    <property type="molecule type" value="Genomic_DNA"/>
</dbReference>